<dbReference type="OrthoDB" id="4008739at2"/>
<dbReference type="PROSITE" id="PS50850">
    <property type="entry name" value="MFS"/>
    <property type="match status" value="1"/>
</dbReference>
<keyword evidence="5" id="KW-0762">Sugar transport</keyword>
<feature type="transmembrane region" description="Helical" evidence="10">
    <location>
        <begin position="310"/>
        <end position="331"/>
    </location>
</feature>
<feature type="transmembrane region" description="Helical" evidence="10">
    <location>
        <begin position="156"/>
        <end position="178"/>
    </location>
</feature>
<accession>A0A4R6UUX5</accession>
<proteinExistence type="inferred from homology"/>
<feature type="transmembrane region" description="Helical" evidence="10">
    <location>
        <begin position="90"/>
        <end position="109"/>
    </location>
</feature>
<feature type="transmembrane region" description="Helical" evidence="10">
    <location>
        <begin position="190"/>
        <end position="209"/>
    </location>
</feature>
<evidence type="ECO:0000256" key="5">
    <source>
        <dbReference type="ARBA" id="ARBA00022597"/>
    </source>
</evidence>
<organism evidence="12 13">
    <name type="scientific">Actinomycetospora succinea</name>
    <dbReference type="NCBI Taxonomy" id="663603"/>
    <lineage>
        <taxon>Bacteria</taxon>
        <taxon>Bacillati</taxon>
        <taxon>Actinomycetota</taxon>
        <taxon>Actinomycetes</taxon>
        <taxon>Pseudonocardiales</taxon>
        <taxon>Pseudonocardiaceae</taxon>
        <taxon>Actinomycetospora</taxon>
    </lineage>
</organism>
<dbReference type="PANTHER" id="PTHR48020:SF12">
    <property type="entry name" value="PROTON MYO-INOSITOL COTRANSPORTER"/>
    <property type="match status" value="1"/>
</dbReference>
<dbReference type="CDD" id="cd17359">
    <property type="entry name" value="MFS_XylE_like"/>
    <property type="match status" value="1"/>
</dbReference>
<evidence type="ECO:0000256" key="6">
    <source>
        <dbReference type="ARBA" id="ARBA00022692"/>
    </source>
</evidence>
<dbReference type="InterPro" id="IPR003663">
    <property type="entry name" value="Sugar/inositol_transpt"/>
</dbReference>
<protein>
    <submittedName>
        <fullName evidence="12">Sugar porter (SP) family MFS transporter</fullName>
    </submittedName>
</protein>
<evidence type="ECO:0000313" key="13">
    <source>
        <dbReference type="Proteomes" id="UP000295705"/>
    </source>
</evidence>
<keyword evidence="13" id="KW-1185">Reference proteome</keyword>
<name>A0A4R6UUX5_9PSEU</name>
<feature type="transmembrane region" description="Helical" evidence="10">
    <location>
        <begin position="443"/>
        <end position="463"/>
    </location>
</feature>
<keyword evidence="8 10" id="KW-0472">Membrane</keyword>
<dbReference type="AlphaFoldDB" id="A0A4R6UUX5"/>
<feature type="transmembrane region" description="Helical" evidence="10">
    <location>
        <begin position="19"/>
        <end position="38"/>
    </location>
</feature>
<dbReference type="PRINTS" id="PR00171">
    <property type="entry name" value="SUGRTRNSPORT"/>
</dbReference>
<comment type="subcellular location">
    <subcellularLocation>
        <location evidence="1">Cell membrane</location>
        <topology evidence="1">Multi-pass membrane protein</topology>
    </subcellularLocation>
</comment>
<dbReference type="InterPro" id="IPR036259">
    <property type="entry name" value="MFS_trans_sf"/>
</dbReference>
<keyword evidence="3 9" id="KW-0813">Transport</keyword>
<dbReference type="InterPro" id="IPR050814">
    <property type="entry name" value="Myo-inositol_Transporter"/>
</dbReference>
<dbReference type="NCBIfam" id="TIGR00879">
    <property type="entry name" value="SP"/>
    <property type="match status" value="1"/>
</dbReference>
<comment type="caution">
    <text evidence="12">The sequence shown here is derived from an EMBL/GenBank/DDBJ whole genome shotgun (WGS) entry which is preliminary data.</text>
</comment>
<evidence type="ECO:0000256" key="10">
    <source>
        <dbReference type="SAM" id="Phobius"/>
    </source>
</evidence>
<feature type="transmembrane region" description="Helical" evidence="10">
    <location>
        <begin position="338"/>
        <end position="362"/>
    </location>
</feature>
<feature type="transmembrane region" description="Helical" evidence="10">
    <location>
        <begin position="382"/>
        <end position="406"/>
    </location>
</feature>
<dbReference type="Proteomes" id="UP000295705">
    <property type="component" value="Unassembled WGS sequence"/>
</dbReference>
<evidence type="ECO:0000256" key="7">
    <source>
        <dbReference type="ARBA" id="ARBA00022989"/>
    </source>
</evidence>
<sequence length="480" mass="50702">MTDPTPGAPGSREKTTAKAILISIVAAVGGFLFGFDSSVINGAVDALNDQFGLQDSPLLSGFAVAVALLGSAVGAWFAGPFADRYGRVRVMLIAAALFAISSIGSGLAFAVWDLIIWRFLAGVGIGIASVIAPAYIAEIAPAHIRGRLASLQQMAIVLGIFVALLSDALLAGVAGGAANTFWLGLEAWRWMFLVGIIPSVIYAILALRIPESPRYLVAKGRMEEASRVLANVLGQSVESVQHKVGEIAETLRREDKPSLRDLRGSAAGLRPIVWVGILLSVFQQFVGINVIFYYSTTLWQAVGFSESDSFLASVINSLVNVLATVVAILIVDKVGRKPMLLGGSAGMVVTLAIMAIAFSQAVITVGEDGSETPNLPGPWGPIALVAANLYVVAFAVSWGPVVWVLLGEMFPNWLRAAALSVAAAAQWIANFLITVSFQALADIGLTLAYGLYALFALLSFLFVSKYVQETKGKELEEMVA</sequence>
<dbReference type="FunFam" id="1.20.1250.20:FF:000122">
    <property type="entry name" value="D-xylose transporter XylE"/>
    <property type="match status" value="1"/>
</dbReference>
<reference evidence="12 13" key="1">
    <citation type="submission" date="2019-03" db="EMBL/GenBank/DDBJ databases">
        <title>Genomic Encyclopedia of Type Strains, Phase IV (KMG-IV): sequencing the most valuable type-strain genomes for metagenomic binning, comparative biology and taxonomic classification.</title>
        <authorList>
            <person name="Goeker M."/>
        </authorList>
    </citation>
    <scope>NUCLEOTIDE SEQUENCE [LARGE SCALE GENOMIC DNA]</scope>
    <source>
        <strain evidence="12 13">DSM 45775</strain>
    </source>
</reference>
<evidence type="ECO:0000256" key="3">
    <source>
        <dbReference type="ARBA" id="ARBA00022448"/>
    </source>
</evidence>
<dbReference type="GO" id="GO:0022857">
    <property type="term" value="F:transmembrane transporter activity"/>
    <property type="evidence" value="ECO:0007669"/>
    <property type="project" value="InterPro"/>
</dbReference>
<comment type="similarity">
    <text evidence="2 9">Belongs to the major facilitator superfamily. Sugar transporter (TC 2.A.1.1) family.</text>
</comment>
<feature type="transmembrane region" description="Helical" evidence="10">
    <location>
        <begin position="58"/>
        <end position="78"/>
    </location>
</feature>
<evidence type="ECO:0000313" key="12">
    <source>
        <dbReference type="EMBL" id="TDQ47294.1"/>
    </source>
</evidence>
<feature type="domain" description="Major facilitator superfamily (MFS) profile" evidence="11">
    <location>
        <begin position="22"/>
        <end position="471"/>
    </location>
</feature>
<dbReference type="Pfam" id="PF00083">
    <property type="entry name" value="Sugar_tr"/>
    <property type="match status" value="1"/>
</dbReference>
<evidence type="ECO:0000256" key="4">
    <source>
        <dbReference type="ARBA" id="ARBA00022475"/>
    </source>
</evidence>
<dbReference type="GO" id="GO:0005886">
    <property type="term" value="C:plasma membrane"/>
    <property type="evidence" value="ECO:0007669"/>
    <property type="project" value="UniProtKB-SubCell"/>
</dbReference>
<evidence type="ECO:0000256" key="1">
    <source>
        <dbReference type="ARBA" id="ARBA00004651"/>
    </source>
</evidence>
<dbReference type="InterPro" id="IPR047984">
    <property type="entry name" value="XylE-like"/>
</dbReference>
<keyword evidence="4" id="KW-1003">Cell membrane</keyword>
<dbReference type="PROSITE" id="PS00217">
    <property type="entry name" value="SUGAR_TRANSPORT_2"/>
    <property type="match status" value="1"/>
</dbReference>
<dbReference type="RefSeq" id="WP_133829731.1">
    <property type="nucleotide sequence ID" value="NZ_BAABHR010000039.1"/>
</dbReference>
<evidence type="ECO:0000256" key="9">
    <source>
        <dbReference type="RuleBase" id="RU003346"/>
    </source>
</evidence>
<evidence type="ECO:0000259" key="11">
    <source>
        <dbReference type="PROSITE" id="PS50850"/>
    </source>
</evidence>
<dbReference type="InterPro" id="IPR020846">
    <property type="entry name" value="MFS_dom"/>
</dbReference>
<feature type="transmembrane region" description="Helical" evidence="10">
    <location>
        <begin position="115"/>
        <end position="136"/>
    </location>
</feature>
<evidence type="ECO:0000256" key="2">
    <source>
        <dbReference type="ARBA" id="ARBA00010992"/>
    </source>
</evidence>
<dbReference type="SUPFAM" id="SSF103473">
    <property type="entry name" value="MFS general substrate transporter"/>
    <property type="match status" value="1"/>
</dbReference>
<gene>
    <name evidence="12" type="ORF">EV188_11339</name>
</gene>
<evidence type="ECO:0000256" key="8">
    <source>
        <dbReference type="ARBA" id="ARBA00023136"/>
    </source>
</evidence>
<dbReference type="PANTHER" id="PTHR48020">
    <property type="entry name" value="PROTON MYO-INOSITOL COTRANSPORTER"/>
    <property type="match status" value="1"/>
</dbReference>
<dbReference type="Gene3D" id="1.20.1250.20">
    <property type="entry name" value="MFS general substrate transporter like domains"/>
    <property type="match status" value="2"/>
</dbReference>
<feature type="transmembrane region" description="Helical" evidence="10">
    <location>
        <begin position="272"/>
        <end position="295"/>
    </location>
</feature>
<keyword evidence="6 10" id="KW-0812">Transmembrane</keyword>
<dbReference type="InterPro" id="IPR005829">
    <property type="entry name" value="Sugar_transporter_CS"/>
</dbReference>
<dbReference type="EMBL" id="SNYO01000013">
    <property type="protein sequence ID" value="TDQ47294.1"/>
    <property type="molecule type" value="Genomic_DNA"/>
</dbReference>
<dbReference type="PROSITE" id="PS00216">
    <property type="entry name" value="SUGAR_TRANSPORT_1"/>
    <property type="match status" value="1"/>
</dbReference>
<dbReference type="InterPro" id="IPR005828">
    <property type="entry name" value="MFS_sugar_transport-like"/>
</dbReference>
<feature type="transmembrane region" description="Helical" evidence="10">
    <location>
        <begin position="413"/>
        <end position="437"/>
    </location>
</feature>
<keyword evidence="7 10" id="KW-1133">Transmembrane helix</keyword>